<dbReference type="RefSeq" id="WP_144238350.1">
    <property type="nucleotide sequence ID" value="NZ_JACJTA010000085.1"/>
</dbReference>
<evidence type="ECO:0000313" key="1">
    <source>
        <dbReference type="EMBL" id="MBD2608150.1"/>
    </source>
</evidence>
<gene>
    <name evidence="1" type="ORF">H6G81_27455</name>
</gene>
<evidence type="ECO:0000313" key="2">
    <source>
        <dbReference type="Proteomes" id="UP000660380"/>
    </source>
</evidence>
<proteinExistence type="predicted"/>
<comment type="caution">
    <text evidence="1">The sequence shown here is derived from an EMBL/GenBank/DDBJ whole genome shotgun (WGS) entry which is preliminary data.</text>
</comment>
<reference evidence="1 2" key="1">
    <citation type="journal article" date="2020" name="ISME J.">
        <title>Comparative genomics reveals insights into cyanobacterial evolution and habitat adaptation.</title>
        <authorList>
            <person name="Chen M.Y."/>
            <person name="Teng W.K."/>
            <person name="Zhao L."/>
            <person name="Hu C.X."/>
            <person name="Zhou Y.K."/>
            <person name="Han B.P."/>
            <person name="Song L.R."/>
            <person name="Shu W.S."/>
        </authorList>
    </citation>
    <scope>NUCLEOTIDE SEQUENCE [LARGE SCALE GENOMIC DNA]</scope>
    <source>
        <strain evidence="1 2">FACHB-248</strain>
    </source>
</reference>
<protein>
    <submittedName>
        <fullName evidence="1">Uncharacterized protein</fullName>
    </submittedName>
</protein>
<accession>A0ABR8GYQ5</accession>
<dbReference type="Proteomes" id="UP000660380">
    <property type="component" value="Unassembled WGS sequence"/>
</dbReference>
<name>A0ABR8GYQ5_9CYAN</name>
<dbReference type="EMBL" id="JACJTA010000085">
    <property type="protein sequence ID" value="MBD2608150.1"/>
    <property type="molecule type" value="Genomic_DNA"/>
</dbReference>
<keyword evidence="2" id="KW-1185">Reference proteome</keyword>
<sequence>MSNSQSVVVSATSYLRDNSEDLGKGFWLQWQQYRDELYGCCIKWMGLIRINLLRQPWQQLSRQ</sequence>
<organism evidence="1 2">
    <name type="scientific">Scytonema hofmannii FACHB-248</name>
    <dbReference type="NCBI Taxonomy" id="1842502"/>
    <lineage>
        <taxon>Bacteria</taxon>
        <taxon>Bacillati</taxon>
        <taxon>Cyanobacteriota</taxon>
        <taxon>Cyanophyceae</taxon>
        <taxon>Nostocales</taxon>
        <taxon>Scytonemataceae</taxon>
        <taxon>Scytonema</taxon>
    </lineage>
</organism>